<feature type="compositionally biased region" description="Low complexity" evidence="1">
    <location>
        <begin position="153"/>
        <end position="164"/>
    </location>
</feature>
<evidence type="ECO:0000313" key="3">
    <source>
        <dbReference type="Proteomes" id="UP001178507"/>
    </source>
</evidence>
<proteinExistence type="predicted"/>
<dbReference type="AlphaFoldDB" id="A0AA36IAB6"/>
<dbReference type="Proteomes" id="UP001178507">
    <property type="component" value="Unassembled WGS sequence"/>
</dbReference>
<dbReference type="SUPFAM" id="SSF56399">
    <property type="entry name" value="ADP-ribosylation"/>
    <property type="match status" value="1"/>
</dbReference>
<evidence type="ECO:0000256" key="1">
    <source>
        <dbReference type="SAM" id="MobiDB-lite"/>
    </source>
</evidence>
<sequence length="279" mass="29125">MCSAKYGACLRALAGHSTVLDPTAGLKVVLFSTSALFMSRIACSRTYVHFTTFDVATAGFAETRKHHDVALELDLLHAVQMGMQLHVAAGETLLTAGVPFRAPCGEDVVGVPPSCLKAAFDLPSQRDITAAVAAEHIERGLSSSFPPGPPAPVSSASPVRAEPSLTRPKERDAAAASPEAGADDPPCAVPRAASAELGPNSPEYDPFSSPPAPSTRDADSAPGAAEEPEPHTGTTLPSPDAPAGAGEEAERHFRLRRQATRRALSPPLRTMELQRVCPP</sequence>
<dbReference type="EMBL" id="CAUJNA010001056">
    <property type="protein sequence ID" value="CAJ1383844.1"/>
    <property type="molecule type" value="Genomic_DNA"/>
</dbReference>
<feature type="compositionally biased region" description="Low complexity" evidence="1">
    <location>
        <begin position="174"/>
        <end position="186"/>
    </location>
</feature>
<organism evidence="2 3">
    <name type="scientific">Effrenium voratum</name>
    <dbReference type="NCBI Taxonomy" id="2562239"/>
    <lineage>
        <taxon>Eukaryota</taxon>
        <taxon>Sar</taxon>
        <taxon>Alveolata</taxon>
        <taxon>Dinophyceae</taxon>
        <taxon>Suessiales</taxon>
        <taxon>Symbiodiniaceae</taxon>
        <taxon>Effrenium</taxon>
    </lineage>
</organism>
<name>A0AA36IAB6_9DINO</name>
<evidence type="ECO:0000313" key="2">
    <source>
        <dbReference type="EMBL" id="CAJ1383844.1"/>
    </source>
</evidence>
<protein>
    <submittedName>
        <fullName evidence="2">Uncharacterized protein</fullName>
    </submittedName>
</protein>
<keyword evidence="3" id="KW-1185">Reference proteome</keyword>
<comment type="caution">
    <text evidence="2">The sequence shown here is derived from an EMBL/GenBank/DDBJ whole genome shotgun (WGS) entry which is preliminary data.</text>
</comment>
<feature type="region of interest" description="Disordered" evidence="1">
    <location>
        <begin position="141"/>
        <end position="279"/>
    </location>
</feature>
<accession>A0AA36IAB6</accession>
<gene>
    <name evidence="2" type="ORF">EVOR1521_LOCUS10845</name>
</gene>
<reference evidence="2" key="1">
    <citation type="submission" date="2023-08" db="EMBL/GenBank/DDBJ databases">
        <authorList>
            <person name="Chen Y."/>
            <person name="Shah S."/>
            <person name="Dougan E. K."/>
            <person name="Thang M."/>
            <person name="Chan C."/>
        </authorList>
    </citation>
    <scope>NUCLEOTIDE SEQUENCE</scope>
</reference>